<keyword evidence="1" id="KW-0472">Membrane</keyword>
<evidence type="ECO:0000313" key="3">
    <source>
        <dbReference type="Proteomes" id="UP001149163"/>
    </source>
</evidence>
<keyword evidence="3" id="KW-1185">Reference proteome</keyword>
<proteinExistence type="predicted"/>
<keyword evidence="1" id="KW-1133">Transmembrane helix</keyword>
<organism evidence="2 3">
    <name type="scientific">Penicillium canariense</name>
    <dbReference type="NCBI Taxonomy" id="189055"/>
    <lineage>
        <taxon>Eukaryota</taxon>
        <taxon>Fungi</taxon>
        <taxon>Dikarya</taxon>
        <taxon>Ascomycota</taxon>
        <taxon>Pezizomycotina</taxon>
        <taxon>Eurotiomycetes</taxon>
        <taxon>Eurotiomycetidae</taxon>
        <taxon>Eurotiales</taxon>
        <taxon>Aspergillaceae</taxon>
        <taxon>Penicillium</taxon>
    </lineage>
</organism>
<evidence type="ECO:0008006" key="4">
    <source>
        <dbReference type="Google" id="ProtNLM"/>
    </source>
</evidence>
<gene>
    <name evidence="2" type="ORF">N7482_007324</name>
</gene>
<dbReference type="InterPro" id="IPR024316">
    <property type="entry name" value="APQ12"/>
</dbReference>
<sequence>MDHLPENLQTVLNNPTISFLRSTVQSQLTSQLSNIRTAYVDPYLITPLSNVLASTAGSSGMPDFITILVLAGTMLVSLILLDYLRRMIMWWVRMMVRFIFWGTLIVLGLHVYRVGLENAVGDLGKIWGFVEGFVQQSKDAAAGSQGAKVGRGGWGAGWG</sequence>
<dbReference type="EMBL" id="JAPQKN010000004">
    <property type="protein sequence ID" value="KAJ5160320.1"/>
    <property type="molecule type" value="Genomic_DNA"/>
</dbReference>
<dbReference type="AlphaFoldDB" id="A0A9W9HZB6"/>
<dbReference type="GeneID" id="81428625"/>
<accession>A0A9W9HZB6</accession>
<evidence type="ECO:0000313" key="2">
    <source>
        <dbReference type="EMBL" id="KAJ5160320.1"/>
    </source>
</evidence>
<keyword evidence="1" id="KW-0812">Transmembrane</keyword>
<dbReference type="OrthoDB" id="3559694at2759"/>
<reference evidence="2" key="1">
    <citation type="submission" date="2022-11" db="EMBL/GenBank/DDBJ databases">
        <authorList>
            <person name="Petersen C."/>
        </authorList>
    </citation>
    <scope>NUCLEOTIDE SEQUENCE</scope>
    <source>
        <strain evidence="2">IBT 26290</strain>
    </source>
</reference>
<evidence type="ECO:0000256" key="1">
    <source>
        <dbReference type="SAM" id="Phobius"/>
    </source>
</evidence>
<reference evidence="2" key="2">
    <citation type="journal article" date="2023" name="IMA Fungus">
        <title>Comparative genomic study of the Penicillium genus elucidates a diverse pangenome and 15 lateral gene transfer events.</title>
        <authorList>
            <person name="Petersen C."/>
            <person name="Sorensen T."/>
            <person name="Nielsen M.R."/>
            <person name="Sondergaard T.E."/>
            <person name="Sorensen J.L."/>
            <person name="Fitzpatrick D.A."/>
            <person name="Frisvad J.C."/>
            <person name="Nielsen K.L."/>
        </authorList>
    </citation>
    <scope>NUCLEOTIDE SEQUENCE</scope>
    <source>
        <strain evidence="2">IBT 26290</strain>
    </source>
</reference>
<comment type="caution">
    <text evidence="2">The sequence shown here is derived from an EMBL/GenBank/DDBJ whole genome shotgun (WGS) entry which is preliminary data.</text>
</comment>
<name>A0A9W9HZB6_9EURO</name>
<protein>
    <recommendedName>
        <fullName evidence="4">Nuclear pore assembly and biogenesis protein, APQ12</fullName>
    </recommendedName>
</protein>
<feature type="transmembrane region" description="Helical" evidence="1">
    <location>
        <begin position="96"/>
        <end position="115"/>
    </location>
</feature>
<dbReference type="Proteomes" id="UP001149163">
    <property type="component" value="Unassembled WGS sequence"/>
</dbReference>
<feature type="transmembrane region" description="Helical" evidence="1">
    <location>
        <begin position="64"/>
        <end position="84"/>
    </location>
</feature>
<dbReference type="RefSeq" id="XP_056541878.1">
    <property type="nucleotide sequence ID" value="XM_056689449.1"/>
</dbReference>
<dbReference type="Pfam" id="PF12716">
    <property type="entry name" value="Apq12"/>
    <property type="match status" value="1"/>
</dbReference>